<dbReference type="PANTHER" id="PTHR33223:SF11">
    <property type="entry name" value="ELEMENT PROTEIN, PUTATIVE-RELATED"/>
    <property type="match status" value="1"/>
</dbReference>
<name>A0AAV2E911_9ROSI</name>
<accession>A0AAV2E911</accession>
<feature type="domain" description="Retrotransposon gag" evidence="1">
    <location>
        <begin position="96"/>
        <end position="143"/>
    </location>
</feature>
<dbReference type="Proteomes" id="UP001497516">
    <property type="component" value="Chromosome 4"/>
</dbReference>
<gene>
    <name evidence="2" type="ORF">LTRI10_LOCUS23502</name>
</gene>
<dbReference type="PANTHER" id="PTHR33223">
    <property type="entry name" value="CCHC-TYPE DOMAIN-CONTAINING PROTEIN"/>
    <property type="match status" value="1"/>
</dbReference>
<organism evidence="2 3">
    <name type="scientific">Linum trigynum</name>
    <dbReference type="NCBI Taxonomy" id="586398"/>
    <lineage>
        <taxon>Eukaryota</taxon>
        <taxon>Viridiplantae</taxon>
        <taxon>Streptophyta</taxon>
        <taxon>Embryophyta</taxon>
        <taxon>Tracheophyta</taxon>
        <taxon>Spermatophyta</taxon>
        <taxon>Magnoliopsida</taxon>
        <taxon>eudicotyledons</taxon>
        <taxon>Gunneridae</taxon>
        <taxon>Pentapetalae</taxon>
        <taxon>rosids</taxon>
        <taxon>fabids</taxon>
        <taxon>Malpighiales</taxon>
        <taxon>Linaceae</taxon>
        <taxon>Linum</taxon>
    </lineage>
</organism>
<evidence type="ECO:0000313" key="2">
    <source>
        <dbReference type="EMBL" id="CAL1382162.1"/>
    </source>
</evidence>
<evidence type="ECO:0000313" key="3">
    <source>
        <dbReference type="Proteomes" id="UP001497516"/>
    </source>
</evidence>
<evidence type="ECO:0000259" key="1">
    <source>
        <dbReference type="Pfam" id="PF03732"/>
    </source>
</evidence>
<sequence>MAANQPAQGGAVAEEQPRTMGYYLAPMAADIQPAIRHPPVAANNFEIKPDLVTMIQSNSLFHGVSNEPPTEHVQKFIELAESLKINGVPKDALKLRLFPYSLAGNASRWLNNKSALSITLWEDMLNKFITRYFPPSKRRRVAQEDHPL</sequence>
<dbReference type="EMBL" id="OZ034817">
    <property type="protein sequence ID" value="CAL1382162.1"/>
    <property type="molecule type" value="Genomic_DNA"/>
</dbReference>
<dbReference type="Pfam" id="PF03732">
    <property type="entry name" value="Retrotrans_gag"/>
    <property type="match status" value="1"/>
</dbReference>
<protein>
    <recommendedName>
        <fullName evidence="1">Retrotransposon gag domain-containing protein</fullName>
    </recommendedName>
</protein>
<proteinExistence type="predicted"/>
<dbReference type="InterPro" id="IPR005162">
    <property type="entry name" value="Retrotrans_gag_dom"/>
</dbReference>
<keyword evidence="3" id="KW-1185">Reference proteome</keyword>
<reference evidence="2 3" key="1">
    <citation type="submission" date="2024-04" db="EMBL/GenBank/DDBJ databases">
        <authorList>
            <person name="Fracassetti M."/>
        </authorList>
    </citation>
    <scope>NUCLEOTIDE SEQUENCE [LARGE SCALE GENOMIC DNA]</scope>
</reference>
<dbReference type="AlphaFoldDB" id="A0AAV2E911"/>